<reference evidence="1" key="1">
    <citation type="submission" date="2023-11" db="EMBL/GenBank/DDBJ databases">
        <authorList>
            <person name="De Vega J J."/>
            <person name="De Vega J J."/>
        </authorList>
    </citation>
    <scope>NUCLEOTIDE SEQUENCE</scope>
</reference>
<gene>
    <name evidence="1" type="ORF">MYCIT1_LOCUS21907</name>
</gene>
<comment type="caution">
    <text evidence="1">The sequence shown here is derived from an EMBL/GenBank/DDBJ whole genome shotgun (WGS) entry which is preliminary data.</text>
</comment>
<protein>
    <submittedName>
        <fullName evidence="1">Uncharacterized protein</fullName>
    </submittedName>
</protein>
<name>A0AAD2HDC2_9AGAR</name>
<proteinExistence type="predicted"/>
<dbReference type="Proteomes" id="UP001295794">
    <property type="component" value="Unassembled WGS sequence"/>
</dbReference>
<dbReference type="AlphaFoldDB" id="A0AAD2HDC2"/>
<organism evidence="1 2">
    <name type="scientific">Mycena citricolor</name>
    <dbReference type="NCBI Taxonomy" id="2018698"/>
    <lineage>
        <taxon>Eukaryota</taxon>
        <taxon>Fungi</taxon>
        <taxon>Dikarya</taxon>
        <taxon>Basidiomycota</taxon>
        <taxon>Agaricomycotina</taxon>
        <taxon>Agaricomycetes</taxon>
        <taxon>Agaricomycetidae</taxon>
        <taxon>Agaricales</taxon>
        <taxon>Marasmiineae</taxon>
        <taxon>Mycenaceae</taxon>
        <taxon>Mycena</taxon>
    </lineage>
</organism>
<evidence type="ECO:0000313" key="2">
    <source>
        <dbReference type="Proteomes" id="UP001295794"/>
    </source>
</evidence>
<dbReference type="EMBL" id="CAVNYO010000403">
    <property type="protein sequence ID" value="CAK5274634.1"/>
    <property type="molecule type" value="Genomic_DNA"/>
</dbReference>
<sequence>MIPESIRDRFERADDSTNSKDIRCERPVSRSCDDITDGLAPDRLCSRVDDFRLRLRGFHWWRVVQYALGRSLRLWEDVGDCHHLSSGCVRHPGICTAVSSVRYCVR</sequence>
<evidence type="ECO:0000313" key="1">
    <source>
        <dbReference type="EMBL" id="CAK5274634.1"/>
    </source>
</evidence>
<accession>A0AAD2HDC2</accession>
<keyword evidence="2" id="KW-1185">Reference proteome</keyword>
<feature type="non-terminal residue" evidence="1">
    <location>
        <position position="1"/>
    </location>
</feature>